<protein>
    <submittedName>
        <fullName evidence="1">Putative transposase DNA-binding domain</fullName>
    </submittedName>
</protein>
<accession>A0A0P8DFK1</accession>
<dbReference type="AlphaFoldDB" id="A0A0P8DFK1"/>
<evidence type="ECO:0000313" key="1">
    <source>
        <dbReference type="EMBL" id="KPQ35117.1"/>
    </source>
</evidence>
<dbReference type="Proteomes" id="UP000050465">
    <property type="component" value="Unassembled WGS sequence"/>
</dbReference>
<evidence type="ECO:0000313" key="2">
    <source>
        <dbReference type="Proteomes" id="UP000050465"/>
    </source>
</evidence>
<sequence>MQTPLQDSLTDAVANLPTRPSSISAESVECPKCGKRSIVRRSANMFNCLNCNFHKELPPLPLSSSHRHTSQRLYKSLEQLPTHSLTHLSDSQADQPLNRKIAAIIQASEREDEARRRTLSRAEQEPEKEDGIQAFIFSVIAVLIGLILL</sequence>
<organism evidence="1 2">
    <name type="scientific">Phormidesmis priestleyi Ana</name>
    <dbReference type="NCBI Taxonomy" id="1666911"/>
    <lineage>
        <taxon>Bacteria</taxon>
        <taxon>Bacillati</taxon>
        <taxon>Cyanobacteriota</taxon>
        <taxon>Cyanophyceae</taxon>
        <taxon>Leptolyngbyales</taxon>
        <taxon>Leptolyngbyaceae</taxon>
        <taxon>Phormidesmis</taxon>
    </lineage>
</organism>
<proteinExistence type="predicted"/>
<dbReference type="GO" id="GO:0003677">
    <property type="term" value="F:DNA binding"/>
    <property type="evidence" value="ECO:0007669"/>
    <property type="project" value="UniProtKB-KW"/>
</dbReference>
<dbReference type="EMBL" id="LJZR01000014">
    <property type="protein sequence ID" value="KPQ35117.1"/>
    <property type="molecule type" value="Genomic_DNA"/>
</dbReference>
<gene>
    <name evidence="1" type="ORF">HLUCCA11_11905</name>
</gene>
<keyword evidence="1" id="KW-0238">DNA-binding</keyword>
<comment type="caution">
    <text evidence="1">The sequence shown here is derived from an EMBL/GenBank/DDBJ whole genome shotgun (WGS) entry which is preliminary data.</text>
</comment>
<name>A0A0P8DFK1_9CYAN</name>
<reference evidence="1 2" key="1">
    <citation type="submission" date="2015-09" db="EMBL/GenBank/DDBJ databases">
        <title>Identification and resolution of microdiversity through metagenomic sequencing of parallel consortia.</title>
        <authorList>
            <person name="Nelson W.C."/>
            <person name="Romine M.F."/>
            <person name="Lindemann S.R."/>
        </authorList>
    </citation>
    <scope>NUCLEOTIDE SEQUENCE [LARGE SCALE GENOMIC DNA]</scope>
    <source>
        <strain evidence="1">Ana</strain>
    </source>
</reference>